<dbReference type="InterPro" id="IPR006879">
    <property type="entry name" value="YdjC-like"/>
</dbReference>
<keyword evidence="3" id="KW-0378">Hydrolase</keyword>
<keyword evidence="4" id="KW-0460">Magnesium</keyword>
<evidence type="ECO:0000256" key="5">
    <source>
        <dbReference type="ARBA" id="ARBA00023277"/>
    </source>
</evidence>
<dbReference type="GO" id="GO:0046872">
    <property type="term" value="F:metal ion binding"/>
    <property type="evidence" value="ECO:0007669"/>
    <property type="project" value="UniProtKB-KW"/>
</dbReference>
<comment type="cofactor">
    <cofactor evidence="1">
        <name>Mg(2+)</name>
        <dbReference type="ChEBI" id="CHEBI:18420"/>
    </cofactor>
</comment>
<evidence type="ECO:0000256" key="1">
    <source>
        <dbReference type="ARBA" id="ARBA00001946"/>
    </source>
</evidence>
<dbReference type="PANTHER" id="PTHR31609:SF1">
    <property type="entry name" value="CARBOHYDRATE DEACETYLASE"/>
    <property type="match status" value="1"/>
</dbReference>
<dbReference type="CDD" id="cd10802">
    <property type="entry name" value="YdjC_TTHB029_like"/>
    <property type="match status" value="1"/>
</dbReference>
<protein>
    <recommendedName>
        <fullName evidence="8">ChbG/HpnK family deacetylase</fullName>
    </recommendedName>
</protein>
<gene>
    <name evidence="6" type="ORF">SAMN05444394_1964</name>
</gene>
<dbReference type="InterPro" id="IPR011330">
    <property type="entry name" value="Glyco_hydro/deAcase_b/a-brl"/>
</dbReference>
<proteinExistence type="predicted"/>
<keyword evidence="2" id="KW-0479">Metal-binding</keyword>
<organism evidence="6 7">
    <name type="scientific">Algoriphagus halophilus</name>
    <dbReference type="NCBI Taxonomy" id="226505"/>
    <lineage>
        <taxon>Bacteria</taxon>
        <taxon>Pseudomonadati</taxon>
        <taxon>Bacteroidota</taxon>
        <taxon>Cytophagia</taxon>
        <taxon>Cytophagales</taxon>
        <taxon>Cyclobacteriaceae</taxon>
        <taxon>Algoriphagus</taxon>
    </lineage>
</organism>
<evidence type="ECO:0000256" key="2">
    <source>
        <dbReference type="ARBA" id="ARBA00022723"/>
    </source>
</evidence>
<dbReference type="SUPFAM" id="SSF88713">
    <property type="entry name" value="Glycoside hydrolase/deacetylase"/>
    <property type="match status" value="1"/>
</dbReference>
<evidence type="ECO:0000313" key="7">
    <source>
        <dbReference type="Proteomes" id="UP000185221"/>
    </source>
</evidence>
<dbReference type="GO" id="GO:0016787">
    <property type="term" value="F:hydrolase activity"/>
    <property type="evidence" value="ECO:0007669"/>
    <property type="project" value="UniProtKB-KW"/>
</dbReference>
<dbReference type="EMBL" id="FSRC01000001">
    <property type="protein sequence ID" value="SIN80606.1"/>
    <property type="molecule type" value="Genomic_DNA"/>
</dbReference>
<keyword evidence="5" id="KW-0119">Carbohydrate metabolism</keyword>
<accession>A0A1N6EC70</accession>
<name>A0A1N6EC70_9BACT</name>
<dbReference type="GO" id="GO:0019213">
    <property type="term" value="F:deacetylase activity"/>
    <property type="evidence" value="ECO:0007669"/>
    <property type="project" value="TreeGrafter"/>
</dbReference>
<evidence type="ECO:0000256" key="3">
    <source>
        <dbReference type="ARBA" id="ARBA00022801"/>
    </source>
</evidence>
<dbReference type="AlphaFoldDB" id="A0A1N6EC70"/>
<dbReference type="Pfam" id="PF04794">
    <property type="entry name" value="YdjC"/>
    <property type="match status" value="1"/>
</dbReference>
<dbReference type="GO" id="GO:0005975">
    <property type="term" value="P:carbohydrate metabolic process"/>
    <property type="evidence" value="ECO:0007669"/>
    <property type="project" value="InterPro"/>
</dbReference>
<dbReference type="Gene3D" id="3.20.20.370">
    <property type="entry name" value="Glycoside hydrolase/deacetylase"/>
    <property type="match status" value="1"/>
</dbReference>
<sequence length="356" mass="40151">MLIPLIIQFFLLGMSNPSPMGQMQVESSKTYAEKLGYPKGKKVAIFHVDDAGMSYESNFGTFQAIQNGVATSCSVMMPCPWAATFLRESKVSPGIDIGLHLVLTSEWKTYRWEPLAGKSLVPGLTDPEGAFWPSVAEVVRHASAEEVYLELKAQIDRALQIGVQPTHLDSHMGTLFAKPEYLETYLKVGLEYQIPIMFPGGRNKLITQSLQLPLVKELKEKGAYTEGMELPVPDILEEAEAFGKRIWELGFPVLDDLHSISGDWKPEKSPYTQEEITDYKIQKFKETLDTMDPGLAMIIVHCSPATENFQHFSSSGRSRQADLEAMLSDELKSYIDQEEIILTTWREVLERRKRLE</sequence>
<reference evidence="7" key="1">
    <citation type="submission" date="2016-11" db="EMBL/GenBank/DDBJ databases">
        <authorList>
            <person name="Varghese N."/>
            <person name="Submissions S."/>
        </authorList>
    </citation>
    <scope>NUCLEOTIDE SEQUENCE [LARGE SCALE GENOMIC DNA]</scope>
    <source>
        <strain evidence="7">DSM 15292</strain>
    </source>
</reference>
<dbReference type="PANTHER" id="PTHR31609">
    <property type="entry name" value="YDJC DEACETYLASE FAMILY MEMBER"/>
    <property type="match status" value="1"/>
</dbReference>
<evidence type="ECO:0000313" key="6">
    <source>
        <dbReference type="EMBL" id="SIN80606.1"/>
    </source>
</evidence>
<evidence type="ECO:0008006" key="8">
    <source>
        <dbReference type="Google" id="ProtNLM"/>
    </source>
</evidence>
<keyword evidence="7" id="KW-1185">Reference proteome</keyword>
<dbReference type="Proteomes" id="UP000185221">
    <property type="component" value="Unassembled WGS sequence"/>
</dbReference>
<dbReference type="STRING" id="226505.SAMN05444394_1964"/>
<evidence type="ECO:0000256" key="4">
    <source>
        <dbReference type="ARBA" id="ARBA00022842"/>
    </source>
</evidence>